<comment type="caution">
    <text evidence="7">The sequence shown here is derived from an EMBL/GenBank/DDBJ whole genome shotgun (WGS) entry which is preliminary data.</text>
</comment>
<dbReference type="PANTHER" id="PTHR11746">
    <property type="entry name" value="O-METHYLTRANSFERASE"/>
    <property type="match status" value="1"/>
</dbReference>
<dbReference type="OrthoDB" id="9767938at2"/>
<dbReference type="GO" id="GO:0008171">
    <property type="term" value="F:O-methyltransferase activity"/>
    <property type="evidence" value="ECO:0007669"/>
    <property type="project" value="InterPro"/>
</dbReference>
<reference evidence="7 9" key="1">
    <citation type="submission" date="2017-12" db="EMBL/GenBank/DDBJ databases">
        <authorList>
            <person name="Paulsen S."/>
            <person name="Gram L.K."/>
        </authorList>
    </citation>
    <scope>NUCLEOTIDE SEQUENCE [LARGE SCALE GENOMIC DNA]</scope>
    <source>
        <strain evidence="7 9">S2231</strain>
        <strain evidence="6">S2233</strain>
    </source>
</reference>
<evidence type="ECO:0000256" key="1">
    <source>
        <dbReference type="ARBA" id="ARBA00022603"/>
    </source>
</evidence>
<dbReference type="PIRSF" id="PIRSF005739">
    <property type="entry name" value="O-mtase"/>
    <property type="match status" value="1"/>
</dbReference>
<keyword evidence="1" id="KW-0489">Methyltransferase</keyword>
<sequence>MPHGNYKNRKEIQMKNIRQNLIGKAVAYRDSMALFWVFELDLIKHLGASNLTAQALSDASKAHLSKVHALLAFMVEVSLVAHNLEDNTFSLKAENSDYLLENYAELKDEACYFREQLEQWVNLSFPVSGTDADDSELPESKMFNEGNGLVEYLRMVKNANKAHAEFLADNFKDIFPSDMFNKVLDLGGGHGAYSQLIKAAFPTAEVQLVDLPNTVAASQEINKGNAAMDQVLMKVGDAFDTSTYDNNYDLILMNDLLHSFSHENKQLLVRNCVESLNNGGYLAISKVKHAFTEKENNFNLSIKLNVNTGTGYLESDHELENILKAQNLALYKVISHGHKVTYIVRK</sequence>
<dbReference type="AlphaFoldDB" id="A0A5S3XNI8"/>
<keyword evidence="3" id="KW-0949">S-adenosyl-L-methionine</keyword>
<protein>
    <recommendedName>
        <fullName evidence="5">O-methyltransferase C-terminal domain-containing protein</fullName>
    </recommendedName>
</protein>
<dbReference type="EMBL" id="PNCK01000026">
    <property type="protein sequence ID" value="TMP43862.1"/>
    <property type="molecule type" value="Genomic_DNA"/>
</dbReference>
<proteinExistence type="predicted"/>
<organism evidence="7 9">
    <name type="scientific">Pseudoalteromonas citrea</name>
    <dbReference type="NCBI Taxonomy" id="43655"/>
    <lineage>
        <taxon>Bacteria</taxon>
        <taxon>Pseudomonadati</taxon>
        <taxon>Pseudomonadota</taxon>
        <taxon>Gammaproteobacteria</taxon>
        <taxon>Alteromonadales</taxon>
        <taxon>Pseudoalteromonadaceae</taxon>
        <taxon>Pseudoalteromonas</taxon>
    </lineage>
</organism>
<dbReference type="PROSITE" id="PS51683">
    <property type="entry name" value="SAM_OMT_II"/>
    <property type="match status" value="1"/>
</dbReference>
<evidence type="ECO:0000256" key="4">
    <source>
        <dbReference type="PIRSR" id="PIRSR005739-1"/>
    </source>
</evidence>
<accession>A0A5S3XNI8</accession>
<dbReference type="InterPro" id="IPR029063">
    <property type="entry name" value="SAM-dependent_MTases_sf"/>
</dbReference>
<dbReference type="Proteomes" id="UP000307706">
    <property type="component" value="Unassembled WGS sequence"/>
</dbReference>
<evidence type="ECO:0000313" key="6">
    <source>
        <dbReference type="EMBL" id="TMP43862.1"/>
    </source>
</evidence>
<dbReference type="InterPro" id="IPR016461">
    <property type="entry name" value="COMT-like"/>
</dbReference>
<dbReference type="Proteomes" id="UP000305730">
    <property type="component" value="Unassembled WGS sequence"/>
</dbReference>
<dbReference type="GO" id="GO:0032259">
    <property type="term" value="P:methylation"/>
    <property type="evidence" value="ECO:0007669"/>
    <property type="project" value="UniProtKB-KW"/>
</dbReference>
<dbReference type="Gene3D" id="1.10.10.10">
    <property type="entry name" value="Winged helix-like DNA-binding domain superfamily/Winged helix DNA-binding domain"/>
    <property type="match status" value="1"/>
</dbReference>
<reference evidence="8 9" key="2">
    <citation type="submission" date="2019-06" db="EMBL/GenBank/DDBJ databases">
        <title>Co-occurence of chitin degradation, pigmentation and bioactivity in marine Pseudoalteromonas.</title>
        <authorList>
            <person name="Sonnenschein E.C."/>
            <person name="Bech P.K."/>
        </authorList>
    </citation>
    <scope>NUCLEOTIDE SEQUENCE [LARGE SCALE GENOMIC DNA]</scope>
    <source>
        <strain evidence="9">S2231</strain>
        <strain evidence="6 8">S2233</strain>
    </source>
</reference>
<evidence type="ECO:0000313" key="8">
    <source>
        <dbReference type="Proteomes" id="UP000305730"/>
    </source>
</evidence>
<dbReference type="Gene3D" id="3.40.50.150">
    <property type="entry name" value="Vaccinia Virus protein VP39"/>
    <property type="match status" value="1"/>
</dbReference>
<feature type="domain" description="O-methyltransferase C-terminal" evidence="5">
    <location>
        <begin position="175"/>
        <end position="325"/>
    </location>
</feature>
<evidence type="ECO:0000313" key="7">
    <source>
        <dbReference type="EMBL" id="TMP58578.1"/>
    </source>
</evidence>
<keyword evidence="2" id="KW-0808">Transferase</keyword>
<evidence type="ECO:0000259" key="5">
    <source>
        <dbReference type="Pfam" id="PF00891"/>
    </source>
</evidence>
<dbReference type="Pfam" id="PF00891">
    <property type="entry name" value="Methyltransf_2"/>
    <property type="match status" value="1"/>
</dbReference>
<feature type="active site" description="Proton acceptor" evidence="4">
    <location>
        <position position="258"/>
    </location>
</feature>
<dbReference type="InterPro" id="IPR036388">
    <property type="entry name" value="WH-like_DNA-bd_sf"/>
</dbReference>
<dbReference type="EMBL" id="PNCL01000056">
    <property type="protein sequence ID" value="TMP58578.1"/>
    <property type="molecule type" value="Genomic_DNA"/>
</dbReference>
<dbReference type="CDD" id="cd02440">
    <property type="entry name" value="AdoMet_MTases"/>
    <property type="match status" value="1"/>
</dbReference>
<evidence type="ECO:0000256" key="3">
    <source>
        <dbReference type="ARBA" id="ARBA00022691"/>
    </source>
</evidence>
<evidence type="ECO:0000256" key="2">
    <source>
        <dbReference type="ARBA" id="ARBA00022679"/>
    </source>
</evidence>
<dbReference type="SUPFAM" id="SSF53335">
    <property type="entry name" value="S-adenosyl-L-methionine-dependent methyltransferases"/>
    <property type="match status" value="1"/>
</dbReference>
<dbReference type="InterPro" id="IPR001077">
    <property type="entry name" value="COMT_C"/>
</dbReference>
<reference evidence="7" key="3">
    <citation type="submission" date="2019-09" db="EMBL/GenBank/DDBJ databases">
        <title>Co-occurence of chitin degradation, pigmentation and bioactivity in marine Pseudoalteromonas.</title>
        <authorList>
            <person name="Sonnenschein E.C."/>
            <person name="Bech P.K."/>
        </authorList>
    </citation>
    <scope>NUCLEOTIDE SEQUENCE</scope>
    <source>
        <strain evidence="7">S2231</strain>
    </source>
</reference>
<gene>
    <name evidence="7" type="ORF">CWB96_11935</name>
    <name evidence="6" type="ORF">CWB97_07555</name>
</gene>
<evidence type="ECO:0000313" key="9">
    <source>
        <dbReference type="Proteomes" id="UP000307706"/>
    </source>
</evidence>
<dbReference type="GO" id="GO:0046983">
    <property type="term" value="F:protein dimerization activity"/>
    <property type="evidence" value="ECO:0007669"/>
    <property type="project" value="InterPro"/>
</dbReference>
<keyword evidence="8" id="KW-1185">Reference proteome</keyword>
<name>A0A5S3XNI8_9GAMM</name>